<accession>A0A9D1KXN6</accession>
<dbReference type="SUPFAM" id="SSF52540">
    <property type="entry name" value="P-loop containing nucleoside triphosphate hydrolases"/>
    <property type="match status" value="1"/>
</dbReference>
<evidence type="ECO:0000313" key="6">
    <source>
        <dbReference type="EMBL" id="HIU10262.1"/>
    </source>
</evidence>
<feature type="domain" description="AAA" evidence="5">
    <location>
        <begin position="3"/>
        <end position="178"/>
    </location>
</feature>
<evidence type="ECO:0000313" key="7">
    <source>
        <dbReference type="Proteomes" id="UP000824124"/>
    </source>
</evidence>
<dbReference type="PANTHER" id="PTHR13696">
    <property type="entry name" value="P-LOOP CONTAINING NUCLEOSIDE TRIPHOSPHATE HYDROLASE"/>
    <property type="match status" value="1"/>
</dbReference>
<dbReference type="FunFam" id="3.40.50.300:FF:000285">
    <property type="entry name" value="Sporulation initiation inhibitor Soj"/>
    <property type="match status" value="1"/>
</dbReference>
<organism evidence="6 7">
    <name type="scientific">Candidatus Avidehalobacter gallistercoris</name>
    <dbReference type="NCBI Taxonomy" id="2840694"/>
    <lineage>
        <taxon>Bacteria</taxon>
        <taxon>Bacillati</taxon>
        <taxon>Bacillota</taxon>
        <taxon>Clostridia</taxon>
        <taxon>Eubacteriales</taxon>
        <taxon>Peptococcaceae</taxon>
        <taxon>Peptococcaceae incertae sedis</taxon>
        <taxon>Candidatus Avidehalobacter</taxon>
    </lineage>
</organism>
<comment type="similarity">
    <text evidence="1">Belongs to the ParA family.</text>
</comment>
<comment type="catalytic activity">
    <reaction evidence="2">
        <text>ATP + H2O = ADP + phosphate + H(+)</text>
        <dbReference type="Rhea" id="RHEA:13065"/>
        <dbReference type="ChEBI" id="CHEBI:15377"/>
        <dbReference type="ChEBI" id="CHEBI:15378"/>
        <dbReference type="ChEBI" id="CHEBI:30616"/>
        <dbReference type="ChEBI" id="CHEBI:43474"/>
        <dbReference type="ChEBI" id="CHEBI:456216"/>
    </reaction>
</comment>
<dbReference type="Pfam" id="PF13614">
    <property type="entry name" value="AAA_31"/>
    <property type="match status" value="1"/>
</dbReference>
<evidence type="ECO:0000256" key="2">
    <source>
        <dbReference type="ARBA" id="ARBA00049360"/>
    </source>
</evidence>
<protein>
    <recommendedName>
        <fullName evidence="4">Sporulation initiation inhibitor protein Soj</fullName>
    </recommendedName>
</protein>
<name>A0A9D1KXN6_9FIRM</name>
<evidence type="ECO:0000259" key="5">
    <source>
        <dbReference type="Pfam" id="PF13614"/>
    </source>
</evidence>
<dbReference type="EMBL" id="DVMH01000019">
    <property type="protein sequence ID" value="HIU10262.1"/>
    <property type="molecule type" value="Genomic_DNA"/>
</dbReference>
<reference evidence="6" key="2">
    <citation type="journal article" date="2021" name="PeerJ">
        <title>Extensive microbial diversity within the chicken gut microbiome revealed by metagenomics and culture.</title>
        <authorList>
            <person name="Gilroy R."/>
            <person name="Ravi A."/>
            <person name="Getino M."/>
            <person name="Pursley I."/>
            <person name="Horton D.L."/>
            <person name="Alikhan N.F."/>
            <person name="Baker D."/>
            <person name="Gharbi K."/>
            <person name="Hall N."/>
            <person name="Watson M."/>
            <person name="Adriaenssens E.M."/>
            <person name="Foster-Nyarko E."/>
            <person name="Jarju S."/>
            <person name="Secka A."/>
            <person name="Antonio M."/>
            <person name="Oren A."/>
            <person name="Chaudhuri R.R."/>
            <person name="La Ragione R."/>
            <person name="Hildebrand F."/>
            <person name="Pallen M.J."/>
        </authorList>
    </citation>
    <scope>NUCLEOTIDE SEQUENCE</scope>
    <source>
        <strain evidence="6">2830</strain>
    </source>
</reference>
<evidence type="ECO:0000256" key="4">
    <source>
        <dbReference type="ARBA" id="ARBA00071824"/>
    </source>
</evidence>
<dbReference type="Gene3D" id="3.40.50.300">
    <property type="entry name" value="P-loop containing nucleotide triphosphate hydrolases"/>
    <property type="match status" value="1"/>
</dbReference>
<dbReference type="Proteomes" id="UP000824124">
    <property type="component" value="Unassembled WGS sequence"/>
</dbReference>
<comment type="subunit">
    <text evidence="3">Dimerizes in the presence of ATP but not ADP; ATP-binding is required for double-stranded (ds)DNA-binding. Interacts with DnaA.</text>
</comment>
<evidence type="ECO:0000256" key="3">
    <source>
        <dbReference type="ARBA" id="ARBA00062323"/>
    </source>
</evidence>
<dbReference type="InterPro" id="IPR027417">
    <property type="entry name" value="P-loop_NTPase"/>
</dbReference>
<dbReference type="InterPro" id="IPR025669">
    <property type="entry name" value="AAA_dom"/>
</dbReference>
<dbReference type="CDD" id="cd02042">
    <property type="entry name" value="ParAB_family"/>
    <property type="match status" value="1"/>
</dbReference>
<reference evidence="6" key="1">
    <citation type="submission" date="2020-10" db="EMBL/GenBank/DDBJ databases">
        <authorList>
            <person name="Gilroy R."/>
        </authorList>
    </citation>
    <scope>NUCLEOTIDE SEQUENCE</scope>
    <source>
        <strain evidence="6">2830</strain>
    </source>
</reference>
<gene>
    <name evidence="6" type="ORF">IAB00_03315</name>
</gene>
<sequence>MGQIIAVTNQKGGVAKTTTVINLADALVRAGKRVLVVDLDPQGNATSGLGINRRELTSSVYQLLINGDKAEDIILPTKFGELYVLPADIDLAGAELELAPLEARERRLLLGLQYVAPAFDYLLIDCPPSLGLLTLNALTASESIIIPVQAEYYALEGLQQLFATFMKVRQSMNPKLAILGVLLTMYDARVNLAAEVVDQVKQHFGDLVFGVVIPRNVRLSEAPSHGMPISYYDPKSKGAATYRLLAEQVIERTE</sequence>
<evidence type="ECO:0000256" key="1">
    <source>
        <dbReference type="ARBA" id="ARBA00006976"/>
    </source>
</evidence>
<dbReference type="PANTHER" id="PTHR13696:SF52">
    <property type="entry name" value="PARA FAMILY PROTEIN CT_582"/>
    <property type="match status" value="1"/>
</dbReference>
<proteinExistence type="inferred from homology"/>
<comment type="caution">
    <text evidence="6">The sequence shown here is derived from an EMBL/GenBank/DDBJ whole genome shotgun (WGS) entry which is preliminary data.</text>
</comment>
<dbReference type="PIRSF" id="PIRSF009320">
    <property type="entry name" value="Nuc_binding_HP_1000"/>
    <property type="match status" value="1"/>
</dbReference>
<dbReference type="AlphaFoldDB" id="A0A9D1KXN6"/>
<dbReference type="InterPro" id="IPR050678">
    <property type="entry name" value="DNA_Partitioning_ATPase"/>
</dbReference>